<feature type="domain" description="UBX" evidence="2">
    <location>
        <begin position="430"/>
        <end position="461"/>
    </location>
</feature>
<dbReference type="OMA" id="VYAFVEC"/>
<sequence>MPVIQHGDQEIHLSHDEEEKLNNFQVITTFPEESLPQIVKLLQDHGWQLEPALSRYFDGNWQENLNPPPVAARPHTPPIPQRPSNPVTPFMFGDTASLVPRLPLVKRLPLDFKEKFRYAGLDKRPEEFSTHPALFLLVLLPKVLFKIGTGIFTLLWSIISFGFRTEGVNTNHIHRVPESPSENVGSIHETLESIFNGNTELSSLVSSKPFNEVYDECEKEFKFLLVVCLGDVETDEAGARDANSRLFLESILNDPSTLQILREHSENLVIYMRLAQDMEMWSLTKQLKLRYTPECLLIGNVLNSKDSVNGATRMSVLSRLKVSTLRKFQNSLKIIVERHSAELIVSRSEQEELRMAREIKQMQDQAYQESLKQDQEKEQRRQAAEEEAKLKREAELIKEMEFKTTQTIQKLRILSFCLEHLESLTSSNITQEKHATLQIRTPNGRRFVKKFTGVSTLEYIYRVAKCFLFLDLESFNKDHVLQCMATKVKEMAQDEDVLCFKDERNIEDLRIDSQPEELSQILQNELPKWSTPDCEVELDIDFELVTPFPRFKLPNDKDVLIKDTSQIWPNGSILVEYLEDAEYESE</sequence>
<accession>C5DLW8</accession>
<dbReference type="GeneID" id="8293482"/>
<dbReference type="KEGG" id="lth:KLTH0G04136g"/>
<evidence type="ECO:0000259" key="2">
    <source>
        <dbReference type="PROSITE" id="PS50033"/>
    </source>
</evidence>
<dbReference type="InterPro" id="IPR029071">
    <property type="entry name" value="Ubiquitin-like_domsf"/>
</dbReference>
<dbReference type="FunCoup" id="C5DLW8">
    <property type="interactions" value="153"/>
</dbReference>
<dbReference type="Gene3D" id="1.10.8.10">
    <property type="entry name" value="DNA helicase RuvA subunit, C-terminal domain"/>
    <property type="match status" value="1"/>
</dbReference>
<evidence type="ECO:0000313" key="4">
    <source>
        <dbReference type="Proteomes" id="UP000002036"/>
    </source>
</evidence>
<dbReference type="OrthoDB" id="1026733at2759"/>
<evidence type="ECO:0000256" key="1">
    <source>
        <dbReference type="SAM" id="MobiDB-lite"/>
    </source>
</evidence>
<dbReference type="PROSITE" id="PS50033">
    <property type="entry name" value="UBX"/>
    <property type="match status" value="1"/>
</dbReference>
<dbReference type="HOGENOM" id="CLU_414514_0_0_1"/>
<dbReference type="Proteomes" id="UP000002036">
    <property type="component" value="Chromosome G"/>
</dbReference>
<dbReference type="Pfam" id="PF00789">
    <property type="entry name" value="UBX"/>
    <property type="match status" value="1"/>
</dbReference>
<dbReference type="CDD" id="cd14273">
    <property type="entry name" value="UBA_TAP-C_like"/>
    <property type="match status" value="1"/>
</dbReference>
<protein>
    <submittedName>
        <fullName evidence="3">KLTH0G04136p</fullName>
    </submittedName>
</protein>
<dbReference type="SMART" id="SM00166">
    <property type="entry name" value="UBX"/>
    <property type="match status" value="1"/>
</dbReference>
<dbReference type="PANTHER" id="PTHR23322:SF1">
    <property type="entry name" value="FAS-ASSOCIATED FACTOR 2"/>
    <property type="match status" value="1"/>
</dbReference>
<dbReference type="InterPro" id="IPR001012">
    <property type="entry name" value="UBX_dom"/>
</dbReference>
<feature type="region of interest" description="Disordered" evidence="1">
    <location>
        <begin position="366"/>
        <end position="385"/>
    </location>
</feature>
<feature type="compositionally biased region" description="Basic and acidic residues" evidence="1">
    <location>
        <begin position="371"/>
        <end position="385"/>
    </location>
</feature>
<dbReference type="Pfam" id="PF14555">
    <property type="entry name" value="UBA_4"/>
    <property type="match status" value="1"/>
</dbReference>
<gene>
    <name evidence="3" type="ordered locus">KLTH0G04136g</name>
</gene>
<keyword evidence="4" id="KW-1185">Reference proteome</keyword>
<dbReference type="EMBL" id="CU928171">
    <property type="protein sequence ID" value="CAR24779.1"/>
    <property type="molecule type" value="Genomic_DNA"/>
</dbReference>
<dbReference type="PANTHER" id="PTHR23322">
    <property type="entry name" value="FAS-ASSOCIATED PROTEIN"/>
    <property type="match status" value="1"/>
</dbReference>
<dbReference type="InParanoid" id="C5DLW8"/>
<reference evidence="3 4" key="1">
    <citation type="journal article" date="2009" name="Genome Res.">
        <title>Comparative genomics of protoploid Saccharomycetaceae.</title>
        <authorList>
            <consortium name="The Genolevures Consortium"/>
            <person name="Souciet J.-L."/>
            <person name="Dujon B."/>
            <person name="Gaillardin C."/>
            <person name="Johnston M."/>
            <person name="Baret P.V."/>
            <person name="Cliften P."/>
            <person name="Sherman D.J."/>
            <person name="Weissenbach J."/>
            <person name="Westhof E."/>
            <person name="Wincker P."/>
            <person name="Jubin C."/>
            <person name="Poulain J."/>
            <person name="Barbe V."/>
            <person name="Segurens B."/>
            <person name="Artiguenave F."/>
            <person name="Anthouard V."/>
            <person name="Vacherie B."/>
            <person name="Val M.-E."/>
            <person name="Fulton R.S."/>
            <person name="Minx P."/>
            <person name="Wilson R."/>
            <person name="Durrens P."/>
            <person name="Jean G."/>
            <person name="Marck C."/>
            <person name="Martin T."/>
            <person name="Nikolski M."/>
            <person name="Rolland T."/>
            <person name="Seret M.-L."/>
            <person name="Casaregola S."/>
            <person name="Despons L."/>
            <person name="Fairhead C."/>
            <person name="Fischer G."/>
            <person name="Lafontaine I."/>
            <person name="Leh V."/>
            <person name="Lemaire M."/>
            <person name="de Montigny J."/>
            <person name="Neuveglise C."/>
            <person name="Thierry A."/>
            <person name="Blanc-Lenfle I."/>
            <person name="Bleykasten C."/>
            <person name="Diffels J."/>
            <person name="Fritsch E."/>
            <person name="Frangeul L."/>
            <person name="Goeffon A."/>
            <person name="Jauniaux N."/>
            <person name="Kachouri-Lafond R."/>
            <person name="Payen C."/>
            <person name="Potier S."/>
            <person name="Pribylova L."/>
            <person name="Ozanne C."/>
            <person name="Richard G.-F."/>
            <person name="Sacerdot C."/>
            <person name="Straub M.-L."/>
            <person name="Talla E."/>
        </authorList>
    </citation>
    <scope>NUCLEOTIDE SEQUENCE [LARGE SCALE GENOMIC DNA]</scope>
    <source>
        <strain evidence="4">ATCC 56472 / CBS 6340 / NRRL Y-8284</strain>
    </source>
</reference>
<dbReference type="SUPFAM" id="SSF54236">
    <property type="entry name" value="Ubiquitin-like"/>
    <property type="match status" value="1"/>
</dbReference>
<dbReference type="GO" id="GO:0043130">
    <property type="term" value="F:ubiquitin binding"/>
    <property type="evidence" value="ECO:0007669"/>
    <property type="project" value="TreeGrafter"/>
</dbReference>
<name>C5DLW8_LACTC</name>
<dbReference type="AlphaFoldDB" id="C5DLW8"/>
<dbReference type="InterPro" id="IPR050730">
    <property type="entry name" value="UBX_domain-protein"/>
</dbReference>
<dbReference type="Gene3D" id="3.10.20.90">
    <property type="entry name" value="Phosphatidylinositol 3-kinase Catalytic Subunit, Chain A, domain 1"/>
    <property type="match status" value="1"/>
</dbReference>
<dbReference type="STRING" id="559295.C5DLW8"/>
<dbReference type="GO" id="GO:0036503">
    <property type="term" value="P:ERAD pathway"/>
    <property type="evidence" value="ECO:0007669"/>
    <property type="project" value="TreeGrafter"/>
</dbReference>
<evidence type="ECO:0000313" key="3">
    <source>
        <dbReference type="EMBL" id="CAR24779.1"/>
    </source>
</evidence>
<dbReference type="eggNOG" id="KOG1363">
    <property type="taxonomic scope" value="Eukaryota"/>
</dbReference>
<dbReference type="RefSeq" id="XP_002555216.1">
    <property type="nucleotide sequence ID" value="XM_002555170.1"/>
</dbReference>
<organism evidence="3 4">
    <name type="scientific">Lachancea thermotolerans (strain ATCC 56472 / CBS 6340 / NRRL Y-8284)</name>
    <name type="common">Yeast</name>
    <name type="synonym">Kluyveromyces thermotolerans</name>
    <dbReference type="NCBI Taxonomy" id="559295"/>
    <lineage>
        <taxon>Eukaryota</taxon>
        <taxon>Fungi</taxon>
        <taxon>Dikarya</taxon>
        <taxon>Ascomycota</taxon>
        <taxon>Saccharomycotina</taxon>
        <taxon>Saccharomycetes</taxon>
        <taxon>Saccharomycetales</taxon>
        <taxon>Saccharomycetaceae</taxon>
        <taxon>Lachancea</taxon>
    </lineage>
</organism>
<dbReference type="GO" id="GO:0005783">
    <property type="term" value="C:endoplasmic reticulum"/>
    <property type="evidence" value="ECO:0007669"/>
    <property type="project" value="TreeGrafter"/>
</dbReference>
<proteinExistence type="predicted"/>